<organism evidence="1 2">
    <name type="scientific">Rhizoclosmatium globosum</name>
    <dbReference type="NCBI Taxonomy" id="329046"/>
    <lineage>
        <taxon>Eukaryota</taxon>
        <taxon>Fungi</taxon>
        <taxon>Fungi incertae sedis</taxon>
        <taxon>Chytridiomycota</taxon>
        <taxon>Chytridiomycota incertae sedis</taxon>
        <taxon>Chytridiomycetes</taxon>
        <taxon>Chytridiales</taxon>
        <taxon>Chytriomycetaceae</taxon>
        <taxon>Rhizoclosmatium</taxon>
    </lineage>
</organism>
<reference evidence="1 2" key="1">
    <citation type="submission" date="2016-07" db="EMBL/GenBank/DDBJ databases">
        <title>Pervasive Adenine N6-methylation of Active Genes in Fungi.</title>
        <authorList>
            <consortium name="DOE Joint Genome Institute"/>
            <person name="Mondo S.J."/>
            <person name="Dannebaum R.O."/>
            <person name="Kuo R.C."/>
            <person name="Labutti K."/>
            <person name="Haridas S."/>
            <person name="Kuo A."/>
            <person name="Salamov A."/>
            <person name="Ahrendt S.R."/>
            <person name="Lipzen A."/>
            <person name="Sullivan W."/>
            <person name="Andreopoulos W.B."/>
            <person name="Clum A."/>
            <person name="Lindquist E."/>
            <person name="Daum C."/>
            <person name="Ramamoorthy G.K."/>
            <person name="Gryganskyi A."/>
            <person name="Culley D."/>
            <person name="Magnuson J.K."/>
            <person name="James T.Y."/>
            <person name="O'Malley M.A."/>
            <person name="Stajich J.E."/>
            <person name="Spatafora J.W."/>
            <person name="Visel A."/>
            <person name="Grigoriev I.V."/>
        </authorList>
    </citation>
    <scope>NUCLEOTIDE SEQUENCE [LARGE SCALE GENOMIC DNA]</scope>
    <source>
        <strain evidence="1 2">JEL800</strain>
    </source>
</reference>
<comment type="caution">
    <text evidence="1">The sequence shown here is derived from an EMBL/GenBank/DDBJ whole genome shotgun (WGS) entry which is preliminary data.</text>
</comment>
<dbReference type="OrthoDB" id="2151977at2759"/>
<sequence length="558" mass="63846">MIPLRQHFKLLIAFAIAALLILQWSLLSYFQEEIDMLKRSVSSQTRNNTISLAARNLPVGFAFIPPTSSHPPRKNAIMTLLSGPDLVNEDPSTFDQYCESALYHAYMFLHSPTLKLHAENETEFVVMMTPGQTSHCRNALLELGARVVVVPLLSLPGLDYSHRYHYTYTKYQMWALEGIYEKILFIDLDLLFVTKSPLPLFSFIDEFHSVAKKSTRKHFYGGVEDWNLHFLAKFGCSTNEYTGCINGGLLLLEPNLIDYKGLLEKMKTTRTGMADQYTLQQYFAYNSTLAPIILPKIYNTMWGVRGRTKKEVADAVGFHFKVLDSKSSLYRYPHPHVISHLWKHIPAQMMDLRRIQMDNFVAAKDKHHLPIIPVTLNNDSDTFSLHKLRTKYDRVTILAPLGGSKESLKSREAFAKHLHQSFLETARPKSLLETFRFIVRILDKYEWVWVVNPALRLTVDPKWPVHVMLDKLTKGKKDAMVLAFNDCEGKSGSFFVHKSAETILVSLVANVTEGKKSSDEEVWVKFWNLVKADAVIASEPEKLYQVEAKACDKGYYNV</sequence>
<dbReference type="Gene3D" id="3.90.550.10">
    <property type="entry name" value="Spore Coat Polysaccharide Biosynthesis Protein SpsA, Chain A"/>
    <property type="match status" value="1"/>
</dbReference>
<name>A0A1Y2CQK8_9FUNG</name>
<dbReference type="InterPro" id="IPR050587">
    <property type="entry name" value="GNT1/Glycosyltrans_8"/>
</dbReference>
<dbReference type="SUPFAM" id="SSF53448">
    <property type="entry name" value="Nucleotide-diphospho-sugar transferases"/>
    <property type="match status" value="1"/>
</dbReference>
<accession>A0A1Y2CQK8</accession>
<dbReference type="InterPro" id="IPR029044">
    <property type="entry name" value="Nucleotide-diphossugar_trans"/>
</dbReference>
<gene>
    <name evidence="1" type="ORF">BCR33DRAFT_714169</name>
</gene>
<protein>
    <recommendedName>
        <fullName evidence="3">Nucleotide-diphospho-sugar transferase domain-containing protein</fullName>
    </recommendedName>
</protein>
<proteinExistence type="predicted"/>
<evidence type="ECO:0000313" key="1">
    <source>
        <dbReference type="EMBL" id="ORY49114.1"/>
    </source>
</evidence>
<dbReference type="AlphaFoldDB" id="A0A1Y2CQK8"/>
<dbReference type="PANTHER" id="PTHR11183">
    <property type="entry name" value="GLYCOGENIN SUBFAMILY MEMBER"/>
    <property type="match status" value="1"/>
</dbReference>
<keyword evidence="2" id="KW-1185">Reference proteome</keyword>
<evidence type="ECO:0008006" key="3">
    <source>
        <dbReference type="Google" id="ProtNLM"/>
    </source>
</evidence>
<dbReference type="Proteomes" id="UP000193642">
    <property type="component" value="Unassembled WGS sequence"/>
</dbReference>
<evidence type="ECO:0000313" key="2">
    <source>
        <dbReference type="Proteomes" id="UP000193642"/>
    </source>
</evidence>
<dbReference type="EMBL" id="MCGO01000010">
    <property type="protein sequence ID" value="ORY49114.1"/>
    <property type="molecule type" value="Genomic_DNA"/>
</dbReference>